<reference evidence="3 4" key="1">
    <citation type="journal article" date="2019" name="Int. J. Syst. Evol. Microbiol.">
        <title>The Global Catalogue of Microorganisms (GCM) 10K type strain sequencing project: providing services to taxonomists for standard genome sequencing and annotation.</title>
        <authorList>
            <consortium name="The Broad Institute Genomics Platform"/>
            <consortium name="The Broad Institute Genome Sequencing Center for Infectious Disease"/>
            <person name="Wu L."/>
            <person name="Ma J."/>
        </authorList>
    </citation>
    <scope>NUCLEOTIDE SEQUENCE [LARGE SCALE GENOMIC DNA]</scope>
    <source>
        <strain evidence="3 4">CGMCC 1.12562</strain>
    </source>
</reference>
<keyword evidence="1" id="KW-1133">Transmembrane helix</keyword>
<dbReference type="EMBL" id="JBHRWN010000002">
    <property type="protein sequence ID" value="MFC3478410.1"/>
    <property type="molecule type" value="Genomic_DNA"/>
</dbReference>
<keyword evidence="1" id="KW-0812">Transmembrane</keyword>
<feature type="transmembrane region" description="Helical" evidence="1">
    <location>
        <begin position="177"/>
        <end position="198"/>
    </location>
</feature>
<keyword evidence="1" id="KW-0472">Membrane</keyword>
<keyword evidence="4" id="KW-1185">Reference proteome</keyword>
<keyword evidence="3" id="KW-0378">Hydrolase</keyword>
<feature type="transmembrane region" description="Helical" evidence="1">
    <location>
        <begin position="146"/>
        <end position="171"/>
    </location>
</feature>
<name>A0ABD5NGF0_9EURY</name>
<dbReference type="GO" id="GO:0004175">
    <property type="term" value="F:endopeptidase activity"/>
    <property type="evidence" value="ECO:0007669"/>
    <property type="project" value="UniProtKB-ARBA"/>
</dbReference>
<feature type="transmembrane region" description="Helical" evidence="1">
    <location>
        <begin position="43"/>
        <end position="64"/>
    </location>
</feature>
<evidence type="ECO:0000259" key="2">
    <source>
        <dbReference type="Pfam" id="PF02517"/>
    </source>
</evidence>
<evidence type="ECO:0000256" key="1">
    <source>
        <dbReference type="SAM" id="Phobius"/>
    </source>
</evidence>
<dbReference type="AlphaFoldDB" id="A0ABD5NGF0"/>
<dbReference type="InterPro" id="IPR052710">
    <property type="entry name" value="CAAX_protease"/>
</dbReference>
<comment type="caution">
    <text evidence="3">The sequence shown here is derived from an EMBL/GenBank/DDBJ whole genome shotgun (WGS) entry which is preliminary data.</text>
</comment>
<feature type="domain" description="CAAX prenyl protease 2/Lysostaphin resistance protein A-like" evidence="2">
    <location>
        <begin position="125"/>
        <end position="216"/>
    </location>
</feature>
<protein>
    <submittedName>
        <fullName evidence="3">CPBP family intramembrane glutamic endopeptidase</fullName>
        <ecNumber evidence="3">3.4.-.-</ecNumber>
    </submittedName>
</protein>
<organism evidence="3 4">
    <name type="scientific">Halobacterium litoreum</name>
    <dbReference type="NCBI Taxonomy" id="2039234"/>
    <lineage>
        <taxon>Archaea</taxon>
        <taxon>Methanobacteriati</taxon>
        <taxon>Methanobacteriota</taxon>
        <taxon>Stenosarchaea group</taxon>
        <taxon>Halobacteria</taxon>
        <taxon>Halobacteriales</taxon>
        <taxon>Halobacteriaceae</taxon>
        <taxon>Halobacterium</taxon>
    </lineage>
</organism>
<sequence>MATDWTAFGAFAVVVTLALVALTRQSAAMLADDAAPDLSSTALLANTTASQAVVGALLVAVGWATGVPASAVSPGVSVDAVAVGVGAGVALAAGNEATMRALDAAGLSYDSSLRDALAPDSLAGWALLLGVALPAVAGFEELLFRGVLVGAFATGFGVDPWLLVVPASVAFGAAHTAQGFTGVVVASLLGLALCAVYLGTGSLLAPVVAHYVVNAVEFVVHGQ</sequence>
<dbReference type="PANTHER" id="PTHR36435:SF1">
    <property type="entry name" value="CAAX AMINO TERMINAL PROTEASE FAMILY PROTEIN"/>
    <property type="match status" value="1"/>
</dbReference>
<dbReference type="EC" id="3.4.-.-" evidence="3"/>
<dbReference type="Pfam" id="PF02517">
    <property type="entry name" value="Rce1-like"/>
    <property type="match status" value="1"/>
</dbReference>
<dbReference type="GeneID" id="69118580"/>
<evidence type="ECO:0000313" key="3">
    <source>
        <dbReference type="EMBL" id="MFC3478410.1"/>
    </source>
</evidence>
<dbReference type="PANTHER" id="PTHR36435">
    <property type="entry name" value="SLR1288 PROTEIN"/>
    <property type="match status" value="1"/>
</dbReference>
<dbReference type="Proteomes" id="UP001595660">
    <property type="component" value="Unassembled WGS sequence"/>
</dbReference>
<dbReference type="InterPro" id="IPR003675">
    <property type="entry name" value="Rce1/LyrA-like_dom"/>
</dbReference>
<evidence type="ECO:0000313" key="4">
    <source>
        <dbReference type="Proteomes" id="UP001595660"/>
    </source>
</evidence>
<dbReference type="RefSeq" id="WP_232570443.1">
    <property type="nucleotide sequence ID" value="NZ_CP089466.1"/>
</dbReference>
<proteinExistence type="predicted"/>
<feature type="transmembrane region" description="Helical" evidence="1">
    <location>
        <begin position="122"/>
        <end position="139"/>
    </location>
</feature>
<accession>A0ABD5NGF0</accession>
<gene>
    <name evidence="3" type="ORF">ACFOKC_11835</name>
</gene>
<feature type="transmembrane region" description="Helical" evidence="1">
    <location>
        <begin position="76"/>
        <end position="94"/>
    </location>
</feature>
<dbReference type="GO" id="GO:0080120">
    <property type="term" value="P:CAAX-box protein maturation"/>
    <property type="evidence" value="ECO:0007669"/>
    <property type="project" value="UniProtKB-ARBA"/>
</dbReference>